<dbReference type="RefSeq" id="WP_255865250.1">
    <property type="nucleotide sequence ID" value="NZ_CP104263.1"/>
</dbReference>
<dbReference type="Proteomes" id="UP001206924">
    <property type="component" value="Unassembled WGS sequence"/>
</dbReference>
<feature type="transmembrane region" description="Helical" evidence="1">
    <location>
        <begin position="81"/>
        <end position="98"/>
    </location>
</feature>
<keyword evidence="1" id="KW-0812">Transmembrane</keyword>
<evidence type="ECO:0000313" key="2">
    <source>
        <dbReference type="EMBL" id="MCQ1949661.1"/>
    </source>
</evidence>
<keyword evidence="1" id="KW-0472">Membrane</keyword>
<reference evidence="2 3" key="1">
    <citation type="submission" date="2022-07" db="EMBL/GenBank/DDBJ databases">
        <title>Novel species in genus Arthrobacter.</title>
        <authorList>
            <person name="Liu Y."/>
        </authorList>
    </citation>
    <scope>NUCLEOTIDE SEQUENCE [LARGE SCALE GENOMIC DNA]</scope>
    <source>
        <strain evidence="3">zg-Y859</strain>
    </source>
</reference>
<dbReference type="EMBL" id="JANFLP010000007">
    <property type="protein sequence ID" value="MCQ1949661.1"/>
    <property type="molecule type" value="Genomic_DNA"/>
</dbReference>
<keyword evidence="3" id="KW-1185">Reference proteome</keyword>
<feature type="transmembrane region" description="Helical" evidence="1">
    <location>
        <begin position="21"/>
        <end position="41"/>
    </location>
</feature>
<protein>
    <submittedName>
        <fullName evidence="2">Uncharacterized protein</fullName>
    </submittedName>
</protein>
<name>A0ABT1NSX3_9MICC</name>
<gene>
    <name evidence="2" type="ORF">NNX28_06920</name>
</gene>
<feature type="transmembrane region" description="Helical" evidence="1">
    <location>
        <begin position="154"/>
        <end position="171"/>
    </location>
</feature>
<accession>A0ABT1NSX3</accession>
<feature type="transmembrane region" description="Helical" evidence="1">
    <location>
        <begin position="104"/>
        <end position="121"/>
    </location>
</feature>
<comment type="caution">
    <text evidence="2">The sequence shown here is derived from an EMBL/GenBank/DDBJ whole genome shotgun (WGS) entry which is preliminary data.</text>
</comment>
<keyword evidence="1" id="KW-1133">Transmembrane helix</keyword>
<proteinExistence type="predicted"/>
<feature type="transmembrane region" description="Helical" evidence="1">
    <location>
        <begin position="211"/>
        <end position="230"/>
    </location>
</feature>
<sequence length="244" mass="26256">MSQSPGEQPTPPRERPWTTAALLLVGIGSYAAVFLNTQFIWPLDDEGAIVLVNRMVFALVVVLTGLMVFAPARPPAAGIRLTVYLAPLGLLLWLVPAQTGSMELVAALLPPWALLTALYGVPGGLPKGWKFVLVCLGTGAAGYLLIATVWFNELVWVMPLLPLGLLLLRRYRECRLRMAVEIFLAVLLAACIGAEFVILPQGDSWVPYRSLVGTACTISLFYTLVLLGLARRTGAEATSPAKTG</sequence>
<organism evidence="2 3">
    <name type="scientific">Arthrobacter jinronghuae</name>
    <dbReference type="NCBI Taxonomy" id="2964609"/>
    <lineage>
        <taxon>Bacteria</taxon>
        <taxon>Bacillati</taxon>
        <taxon>Actinomycetota</taxon>
        <taxon>Actinomycetes</taxon>
        <taxon>Micrococcales</taxon>
        <taxon>Micrococcaceae</taxon>
        <taxon>Arthrobacter</taxon>
    </lineage>
</organism>
<feature type="transmembrane region" description="Helical" evidence="1">
    <location>
        <begin position="178"/>
        <end position="199"/>
    </location>
</feature>
<feature type="transmembrane region" description="Helical" evidence="1">
    <location>
        <begin position="47"/>
        <end position="69"/>
    </location>
</feature>
<evidence type="ECO:0000256" key="1">
    <source>
        <dbReference type="SAM" id="Phobius"/>
    </source>
</evidence>
<evidence type="ECO:0000313" key="3">
    <source>
        <dbReference type="Proteomes" id="UP001206924"/>
    </source>
</evidence>